<dbReference type="OrthoDB" id="281208at2"/>
<evidence type="ECO:0000313" key="6">
    <source>
        <dbReference type="Proteomes" id="UP000008206"/>
    </source>
</evidence>
<accession>E0UKL1</accession>
<name>E0UKL1_GLOV7</name>
<dbReference type="Gene3D" id="3.40.50.150">
    <property type="entry name" value="Vaccinia Virus protein VP39"/>
    <property type="match status" value="1"/>
</dbReference>
<evidence type="ECO:0000256" key="2">
    <source>
        <dbReference type="ARBA" id="ARBA00022679"/>
    </source>
</evidence>
<gene>
    <name evidence="5" type="ordered locus">Cyan7822_5625</name>
</gene>
<dbReference type="SUPFAM" id="SSF53335">
    <property type="entry name" value="S-adenosyl-L-methionine-dependent methyltransferases"/>
    <property type="match status" value="1"/>
</dbReference>
<evidence type="ECO:0000256" key="1">
    <source>
        <dbReference type="ARBA" id="ARBA00022603"/>
    </source>
</evidence>
<dbReference type="KEGG" id="cyj:Cyan7822_5625"/>
<feature type="domain" description="Methyltransferase" evidence="4">
    <location>
        <begin position="72"/>
        <end position="175"/>
    </location>
</feature>
<reference evidence="6" key="1">
    <citation type="journal article" date="2011" name="MBio">
        <title>Novel metabolic attributes of the genus Cyanothece, comprising a group of unicellular nitrogen-fixing Cyanobacteria.</title>
        <authorList>
            <person name="Bandyopadhyay A."/>
            <person name="Elvitigala T."/>
            <person name="Welsh E."/>
            <person name="Stockel J."/>
            <person name="Liberton M."/>
            <person name="Min H."/>
            <person name="Sherman L.A."/>
            <person name="Pakrasi H.B."/>
        </authorList>
    </citation>
    <scope>NUCLEOTIDE SEQUENCE [LARGE SCALE GENOMIC DNA]</scope>
    <source>
        <strain evidence="6">PCC 7822</strain>
        <plasmid evidence="6">Cy782201</plasmid>
    </source>
</reference>
<keyword evidence="1 5" id="KW-0489">Methyltransferase</keyword>
<dbReference type="PANTHER" id="PTHR13610:SF11">
    <property type="entry name" value="METHYLTRANSFERASE DOMAIN-CONTAINING PROTEIN"/>
    <property type="match status" value="1"/>
</dbReference>
<organism evidence="5 6">
    <name type="scientific">Gloeothece verrucosa (strain PCC 7822)</name>
    <name type="common">Cyanothece sp. (strain PCC 7822)</name>
    <dbReference type="NCBI Taxonomy" id="497965"/>
    <lineage>
        <taxon>Bacteria</taxon>
        <taxon>Bacillati</taxon>
        <taxon>Cyanobacteriota</taxon>
        <taxon>Cyanophyceae</taxon>
        <taxon>Oscillatoriophycideae</taxon>
        <taxon>Chroococcales</taxon>
        <taxon>Aphanothecaceae</taxon>
        <taxon>Gloeothece</taxon>
        <taxon>Gloeothece verrucosa</taxon>
    </lineage>
</organism>
<sequence length="208" mass="22981">MKPFRPVKLYLITGISFISLALALDRGQWVLKTLTPIFVEPSLAQVIYKDAPYLPSSNVVVQEMLRIAQVTSSDVVYDLGSGDGRIVISAAKNYGAKGVGIDIDPKLIQEAKANAREAGVSDRVKFIEQDFFKADLSEATVVTLYLLSDANLKLRPKLLQELKPGTRIVSHAFNMGTWKPEQVVTVTGGSKIYYWIVPEQIPQDLLSN</sequence>
<dbReference type="PANTHER" id="PTHR13610">
    <property type="entry name" value="METHYLTRANSFERASE DOMAIN-CONTAINING PROTEIN"/>
    <property type="match status" value="1"/>
</dbReference>
<evidence type="ECO:0000313" key="5">
    <source>
        <dbReference type="EMBL" id="ADN17491.1"/>
    </source>
</evidence>
<geneLocation type="plasmid" evidence="5 6">
    <name>Cy782201</name>
</geneLocation>
<keyword evidence="6" id="KW-1185">Reference proteome</keyword>
<dbReference type="Proteomes" id="UP000008206">
    <property type="component" value="Plasmid Cy782201"/>
</dbReference>
<keyword evidence="5" id="KW-0614">Plasmid</keyword>
<dbReference type="HOGENOM" id="CLU_068443_2_0_3"/>
<keyword evidence="2 5" id="KW-0808">Transferase</keyword>
<dbReference type="GO" id="GO:0016279">
    <property type="term" value="F:protein-lysine N-methyltransferase activity"/>
    <property type="evidence" value="ECO:0007669"/>
    <property type="project" value="InterPro"/>
</dbReference>
<dbReference type="CDD" id="cd02440">
    <property type="entry name" value="AdoMet_MTases"/>
    <property type="match status" value="1"/>
</dbReference>
<dbReference type="InterPro" id="IPR026170">
    <property type="entry name" value="FAM173A/B"/>
</dbReference>
<evidence type="ECO:0000256" key="3">
    <source>
        <dbReference type="ARBA" id="ARBA00022691"/>
    </source>
</evidence>
<dbReference type="InterPro" id="IPR025714">
    <property type="entry name" value="Methyltranfer_dom"/>
</dbReference>
<dbReference type="Pfam" id="PF13847">
    <property type="entry name" value="Methyltransf_31"/>
    <property type="match status" value="1"/>
</dbReference>
<dbReference type="GO" id="GO:0032259">
    <property type="term" value="P:methylation"/>
    <property type="evidence" value="ECO:0007669"/>
    <property type="project" value="UniProtKB-KW"/>
</dbReference>
<proteinExistence type="predicted"/>
<protein>
    <submittedName>
        <fullName evidence="5">Methyltransferase type 11</fullName>
    </submittedName>
</protein>
<dbReference type="AlphaFoldDB" id="E0UKL1"/>
<dbReference type="InterPro" id="IPR029063">
    <property type="entry name" value="SAM-dependent_MTases_sf"/>
</dbReference>
<keyword evidence="3" id="KW-0949">S-adenosyl-L-methionine</keyword>
<dbReference type="RefSeq" id="WP_013334241.1">
    <property type="nucleotide sequence ID" value="NC_014533.1"/>
</dbReference>
<evidence type="ECO:0000259" key="4">
    <source>
        <dbReference type="Pfam" id="PF13847"/>
    </source>
</evidence>
<dbReference type="EMBL" id="CP002199">
    <property type="protein sequence ID" value="ADN17491.1"/>
    <property type="molecule type" value="Genomic_DNA"/>
</dbReference>